<sequence>MSILMKLDSEMPYLSKSEKTLATFILNNPNKVITMSIQMLAESTNVSTATIVRLCRKLNLSGFQSFKIELSKYISIDNHSLNPELRQNESIAGIKNKTISRINFATNEASSSLNNESIEQLCDLIEEANRIIVYGIGASHVVAMDMYQKFSRLGIHIQCIEDTHLIASILSSLEDKDCFISLSNSGENGEHIKLINLAREHGVKTVGITNHRSNPIAELTDIQLIHGRNDERELRMAATTSLVSQLYTIDIIYYRYIAKNYNKALNQLTLSKSTVDSYKK</sequence>
<dbReference type="InterPro" id="IPR046348">
    <property type="entry name" value="SIS_dom_sf"/>
</dbReference>
<dbReference type="InterPro" id="IPR000281">
    <property type="entry name" value="HTH_RpiR"/>
</dbReference>
<dbReference type="GO" id="GO:0097367">
    <property type="term" value="F:carbohydrate derivative binding"/>
    <property type="evidence" value="ECO:0007669"/>
    <property type="project" value="InterPro"/>
</dbReference>
<gene>
    <name evidence="6" type="ORF">C273_04285</name>
</gene>
<keyword evidence="7" id="KW-1185">Reference proteome</keyword>
<dbReference type="GO" id="GO:0003677">
    <property type="term" value="F:DNA binding"/>
    <property type="evidence" value="ECO:0007669"/>
    <property type="project" value="UniProtKB-KW"/>
</dbReference>
<comment type="caution">
    <text evidence="6">The sequence shown here is derived from an EMBL/GenBank/DDBJ whole genome shotgun (WGS) entry which is preliminary data.</text>
</comment>
<name>K9B2H9_9STAP</name>
<dbReference type="SUPFAM" id="SSF53697">
    <property type="entry name" value="SIS domain"/>
    <property type="match status" value="1"/>
</dbReference>
<evidence type="ECO:0000313" key="7">
    <source>
        <dbReference type="Proteomes" id="UP000009885"/>
    </source>
</evidence>
<dbReference type="GO" id="GO:1901135">
    <property type="term" value="P:carbohydrate derivative metabolic process"/>
    <property type="evidence" value="ECO:0007669"/>
    <property type="project" value="InterPro"/>
</dbReference>
<dbReference type="Pfam" id="PF01380">
    <property type="entry name" value="SIS"/>
    <property type="match status" value="1"/>
</dbReference>
<dbReference type="CDD" id="cd05013">
    <property type="entry name" value="SIS_RpiR"/>
    <property type="match status" value="1"/>
</dbReference>
<dbReference type="PROSITE" id="PS51464">
    <property type="entry name" value="SIS"/>
    <property type="match status" value="1"/>
</dbReference>
<accession>K9B2H9</accession>
<evidence type="ECO:0000256" key="2">
    <source>
        <dbReference type="ARBA" id="ARBA00023125"/>
    </source>
</evidence>
<dbReference type="PATRIC" id="fig|1229783.3.peg.862"/>
<dbReference type="PANTHER" id="PTHR30514">
    <property type="entry name" value="GLUCOKINASE"/>
    <property type="match status" value="1"/>
</dbReference>
<dbReference type="Gene3D" id="3.40.50.10490">
    <property type="entry name" value="Glucose-6-phosphate isomerase like protein, domain 1"/>
    <property type="match status" value="1"/>
</dbReference>
<dbReference type="InterPro" id="IPR036388">
    <property type="entry name" value="WH-like_DNA-bd_sf"/>
</dbReference>
<dbReference type="Gene3D" id="1.10.10.10">
    <property type="entry name" value="Winged helix-like DNA-binding domain superfamily/Winged helix DNA-binding domain"/>
    <property type="match status" value="1"/>
</dbReference>
<evidence type="ECO:0000259" key="5">
    <source>
        <dbReference type="PROSITE" id="PS51464"/>
    </source>
</evidence>
<keyword evidence="3" id="KW-0804">Transcription</keyword>
<dbReference type="eggNOG" id="COG1737">
    <property type="taxonomic scope" value="Bacteria"/>
</dbReference>
<protein>
    <submittedName>
        <fullName evidence="6">Transcriptional regulator</fullName>
    </submittedName>
</protein>
<dbReference type="PANTHER" id="PTHR30514:SF10">
    <property type="entry name" value="MURR_RPIR FAMILY TRANSCRIPTIONAL REGULATOR"/>
    <property type="match status" value="1"/>
</dbReference>
<dbReference type="SUPFAM" id="SSF46689">
    <property type="entry name" value="Homeodomain-like"/>
    <property type="match status" value="1"/>
</dbReference>
<reference evidence="6 7" key="1">
    <citation type="journal article" date="2013" name="Genome Announc.">
        <title>Genome Sequence of Staphylococcus massiliensis Strain S46, Isolated from the Surface of Healthy Human Skin.</title>
        <authorList>
            <person name="Srivastav R."/>
            <person name="Singh A."/>
            <person name="Jangir P.K."/>
            <person name="Kumari C."/>
            <person name="Muduli S."/>
            <person name="Sharma R."/>
        </authorList>
    </citation>
    <scope>NUCLEOTIDE SEQUENCE [LARGE SCALE GENOMIC DNA]</scope>
    <source>
        <strain evidence="6 7">S46</strain>
    </source>
</reference>
<dbReference type="Proteomes" id="UP000009885">
    <property type="component" value="Unassembled WGS sequence"/>
</dbReference>
<dbReference type="AlphaFoldDB" id="K9B2H9"/>
<dbReference type="PROSITE" id="PS51071">
    <property type="entry name" value="HTH_RPIR"/>
    <property type="match status" value="1"/>
</dbReference>
<dbReference type="InterPro" id="IPR009057">
    <property type="entry name" value="Homeodomain-like_sf"/>
</dbReference>
<dbReference type="STRING" id="1229783.C273_04285"/>
<proteinExistence type="predicted"/>
<dbReference type="InterPro" id="IPR047640">
    <property type="entry name" value="RpiR-like"/>
</dbReference>
<dbReference type="OrthoDB" id="370421at2"/>
<dbReference type="InterPro" id="IPR035472">
    <property type="entry name" value="RpiR-like_SIS"/>
</dbReference>
<organism evidence="6 7">
    <name type="scientific">Staphylococcus massiliensis S46</name>
    <dbReference type="NCBI Taxonomy" id="1229783"/>
    <lineage>
        <taxon>Bacteria</taxon>
        <taxon>Bacillati</taxon>
        <taxon>Bacillota</taxon>
        <taxon>Bacilli</taxon>
        <taxon>Bacillales</taxon>
        <taxon>Staphylococcaceae</taxon>
        <taxon>Staphylococcus</taxon>
    </lineage>
</organism>
<dbReference type="GO" id="GO:0003700">
    <property type="term" value="F:DNA-binding transcription factor activity"/>
    <property type="evidence" value="ECO:0007669"/>
    <property type="project" value="InterPro"/>
</dbReference>
<evidence type="ECO:0000259" key="4">
    <source>
        <dbReference type="PROSITE" id="PS51071"/>
    </source>
</evidence>
<dbReference type="Pfam" id="PF01418">
    <property type="entry name" value="HTH_6"/>
    <property type="match status" value="1"/>
</dbReference>
<keyword evidence="2" id="KW-0238">DNA-binding</keyword>
<keyword evidence="1" id="KW-0805">Transcription regulation</keyword>
<evidence type="ECO:0000256" key="1">
    <source>
        <dbReference type="ARBA" id="ARBA00023015"/>
    </source>
</evidence>
<evidence type="ECO:0000313" key="6">
    <source>
        <dbReference type="EMBL" id="EKU48992.1"/>
    </source>
</evidence>
<dbReference type="EMBL" id="AMSQ01000005">
    <property type="protein sequence ID" value="EKU48992.1"/>
    <property type="molecule type" value="Genomic_DNA"/>
</dbReference>
<evidence type="ECO:0000256" key="3">
    <source>
        <dbReference type="ARBA" id="ARBA00023163"/>
    </source>
</evidence>
<feature type="domain" description="HTH rpiR-type" evidence="4">
    <location>
        <begin position="1"/>
        <end position="77"/>
    </location>
</feature>
<feature type="domain" description="SIS" evidence="5">
    <location>
        <begin position="121"/>
        <end position="262"/>
    </location>
</feature>
<dbReference type="InterPro" id="IPR001347">
    <property type="entry name" value="SIS_dom"/>
</dbReference>